<dbReference type="GO" id="GO:0015297">
    <property type="term" value="F:antiporter activity"/>
    <property type="evidence" value="ECO:0007669"/>
    <property type="project" value="InterPro"/>
</dbReference>
<evidence type="ECO:0000313" key="7">
    <source>
        <dbReference type="Proteomes" id="UP000694853"/>
    </source>
</evidence>
<feature type="transmembrane region" description="Helical" evidence="6">
    <location>
        <begin position="16"/>
        <end position="40"/>
    </location>
</feature>
<comment type="subcellular location">
    <subcellularLocation>
        <location evidence="1">Membrane</location>
        <topology evidence="1">Multi-pass membrane protein</topology>
    </subcellularLocation>
</comment>
<feature type="transmembrane region" description="Helical" evidence="6">
    <location>
        <begin position="96"/>
        <end position="114"/>
    </location>
</feature>
<dbReference type="Pfam" id="PF01554">
    <property type="entry name" value="MatE"/>
    <property type="match status" value="2"/>
</dbReference>
<evidence type="ECO:0000256" key="1">
    <source>
        <dbReference type="ARBA" id="ARBA00004141"/>
    </source>
</evidence>
<feature type="transmembrane region" description="Helical" evidence="6">
    <location>
        <begin position="269"/>
        <end position="291"/>
    </location>
</feature>
<feature type="transmembrane region" description="Helical" evidence="6">
    <location>
        <begin position="161"/>
        <end position="183"/>
    </location>
</feature>
<dbReference type="AlphaFoldDB" id="A0A8B8LM80"/>
<evidence type="ECO:0000256" key="3">
    <source>
        <dbReference type="ARBA" id="ARBA00022692"/>
    </source>
</evidence>
<dbReference type="Proteomes" id="UP000694853">
    <property type="component" value="Unplaced"/>
</dbReference>
<dbReference type="GO" id="GO:1990961">
    <property type="term" value="P:xenobiotic detoxification by transmembrane export across the plasma membrane"/>
    <property type="evidence" value="ECO:0007669"/>
    <property type="project" value="InterPro"/>
</dbReference>
<evidence type="ECO:0000256" key="5">
    <source>
        <dbReference type="ARBA" id="ARBA00023136"/>
    </source>
</evidence>
<dbReference type="InterPro" id="IPR002528">
    <property type="entry name" value="MATE_fam"/>
</dbReference>
<feature type="transmembrane region" description="Helical" evidence="6">
    <location>
        <begin position="386"/>
        <end position="410"/>
    </location>
</feature>
<dbReference type="KEGG" id="aprc:113866759"/>
<evidence type="ECO:0000313" key="8">
    <source>
        <dbReference type="RefSeq" id="XP_027357360.1"/>
    </source>
</evidence>
<feature type="transmembrane region" description="Helical" evidence="6">
    <location>
        <begin position="189"/>
        <end position="212"/>
    </location>
</feature>
<keyword evidence="7" id="KW-1185">Reference proteome</keyword>
<name>A0A8B8LM80_ABRPR</name>
<feature type="transmembrane region" description="Helical" evidence="6">
    <location>
        <begin position="353"/>
        <end position="374"/>
    </location>
</feature>
<dbReference type="GO" id="GO:0042910">
    <property type="term" value="F:xenobiotic transmembrane transporter activity"/>
    <property type="evidence" value="ECO:0007669"/>
    <property type="project" value="InterPro"/>
</dbReference>
<comment type="similarity">
    <text evidence="2 6">Belongs to the multi antimicrobial extrusion (MATE) (TC 2.A.66.1) family.</text>
</comment>
<feature type="transmembrane region" description="Helical" evidence="6">
    <location>
        <begin position="416"/>
        <end position="437"/>
    </location>
</feature>
<feature type="transmembrane region" description="Helical" evidence="6">
    <location>
        <begin position="311"/>
        <end position="333"/>
    </location>
</feature>
<proteinExistence type="inferred from homology"/>
<evidence type="ECO:0000256" key="2">
    <source>
        <dbReference type="ARBA" id="ARBA00010199"/>
    </source>
</evidence>
<evidence type="ECO:0000256" key="6">
    <source>
        <dbReference type="RuleBase" id="RU004914"/>
    </source>
</evidence>
<dbReference type="OrthoDB" id="2126698at2759"/>
<reference evidence="7" key="1">
    <citation type="journal article" date="2019" name="Toxins">
        <title>Detection of Abrin-Like and Prepropulchellin-Like Toxin Genes and Transcripts Using Whole Genome Sequencing and Full-Length Transcript Sequencing of Abrus precatorius.</title>
        <authorList>
            <person name="Hovde B.T."/>
            <person name="Daligault H.E."/>
            <person name="Hanschen E.R."/>
            <person name="Kunde Y.A."/>
            <person name="Johnson M.B."/>
            <person name="Starkenburg S.R."/>
            <person name="Johnson S.L."/>
        </authorList>
    </citation>
    <scope>NUCLEOTIDE SEQUENCE [LARGE SCALE GENOMIC DNA]</scope>
</reference>
<gene>
    <name evidence="8" type="primary">LOC113866759</name>
</gene>
<protein>
    <recommendedName>
        <fullName evidence="6">Protein DETOXIFICATION</fullName>
    </recommendedName>
    <alternativeName>
        <fullName evidence="6">Multidrug and toxic compound extrusion protein</fullName>
    </alternativeName>
</protein>
<dbReference type="GO" id="GO:0016020">
    <property type="term" value="C:membrane"/>
    <property type="evidence" value="ECO:0007669"/>
    <property type="project" value="UniProtKB-SubCell"/>
</dbReference>
<feature type="transmembrane region" description="Helical" evidence="6">
    <location>
        <begin position="46"/>
        <end position="67"/>
    </location>
</feature>
<keyword evidence="3 6" id="KW-0812">Transmembrane</keyword>
<dbReference type="InterPro" id="IPR045069">
    <property type="entry name" value="MATE_euk"/>
</dbReference>
<dbReference type="CDD" id="cd13132">
    <property type="entry name" value="MATE_eukaryotic"/>
    <property type="match status" value="1"/>
</dbReference>
<dbReference type="NCBIfam" id="TIGR00797">
    <property type="entry name" value="matE"/>
    <property type="match status" value="1"/>
</dbReference>
<keyword evidence="4 6" id="KW-1133">Transmembrane helix</keyword>
<evidence type="ECO:0000256" key="4">
    <source>
        <dbReference type="ARBA" id="ARBA00022989"/>
    </source>
</evidence>
<keyword evidence="5 6" id="KW-0472">Membrane</keyword>
<organism evidence="7 8">
    <name type="scientific">Abrus precatorius</name>
    <name type="common">Indian licorice</name>
    <name type="synonym">Glycine abrus</name>
    <dbReference type="NCBI Taxonomy" id="3816"/>
    <lineage>
        <taxon>Eukaryota</taxon>
        <taxon>Viridiplantae</taxon>
        <taxon>Streptophyta</taxon>
        <taxon>Embryophyta</taxon>
        <taxon>Tracheophyta</taxon>
        <taxon>Spermatophyta</taxon>
        <taxon>Magnoliopsida</taxon>
        <taxon>eudicotyledons</taxon>
        <taxon>Gunneridae</taxon>
        <taxon>Pentapetalae</taxon>
        <taxon>rosids</taxon>
        <taxon>fabids</taxon>
        <taxon>Fabales</taxon>
        <taxon>Fabaceae</taxon>
        <taxon>Papilionoideae</taxon>
        <taxon>50 kb inversion clade</taxon>
        <taxon>NPAAA clade</taxon>
        <taxon>indigoferoid/millettioid clade</taxon>
        <taxon>Abreae</taxon>
        <taxon>Abrus</taxon>
    </lineage>
</organism>
<dbReference type="RefSeq" id="XP_027357360.1">
    <property type="nucleotide sequence ID" value="XM_027501559.1"/>
</dbReference>
<sequence length="473" mass="52012">MGTWRKEISGEAKKQLWLAGPMVFVSVFQYSLQMISLMFVGHLDELLLAAASLATSFLNVTGFSVLIGMSSALDTFCGQSYGAQQYHMVGIHMQRAIVVTMLVTMPVTIIWAFLKPILVVLHQDKTIAAQAQLYARYLIPSLSANALLRCFVKFLQTQNNVFLLFLATGFTTLTHVLLCWLLVLKFKLGIKGAAIAFCISNWINTVLLALYIKFSASCKSTWTGFSRECLHNIPQFLRLAFPSTLMVWLEQWTFQLMVLLAGALPNPKLQTSVLSICFNTTGLLWMIPLGVSAASSTRISNELGAGRAKGAYLAVKVTLLLAFIVGALGFTLLMVTRNIWGHIFTDVPEVVRYVASLTPILACSVFVDSIQTALSGVARGCGWQKFGAFVNLGSYYLLGAPLAIVLAFVLKMKGKGLLFGIVLALIMQVVCFLVVTFRTNWDKEANKAVKRVRDNGVQDDANALPSHQNGNLW</sequence>
<accession>A0A8B8LM80</accession>
<dbReference type="GeneID" id="113866759"/>
<reference evidence="8" key="2">
    <citation type="submission" date="2025-08" db="UniProtKB">
        <authorList>
            <consortium name="RefSeq"/>
        </authorList>
    </citation>
    <scope>IDENTIFICATION</scope>
    <source>
        <tissue evidence="8">Young leaves</tissue>
    </source>
</reference>
<dbReference type="PANTHER" id="PTHR11206">
    <property type="entry name" value="MULTIDRUG RESISTANCE PROTEIN"/>
    <property type="match status" value="1"/>
</dbReference>